<sequence length="136" mass="15936">MSTIAEQLRTETDEKVIEKYYKYWKNEGKAHLFIDFSIAYANLPALKVVIEIEGIKIFTNPYSNSNSSPVQIAKLLRNSNPKFVAVHEYILKEVKSSLPWERRKGFLWIVRLNKGKKEGIFRIPPNMLRYLAENFL</sequence>
<gene>
    <name evidence="2" type="ORF">BSTOLATCC_MIC21004</name>
</gene>
<dbReference type="Proteomes" id="UP001162131">
    <property type="component" value="Unassembled WGS sequence"/>
</dbReference>
<evidence type="ECO:0000313" key="2">
    <source>
        <dbReference type="EMBL" id="CAG9318531.1"/>
    </source>
</evidence>
<dbReference type="PROSITE" id="PS51293">
    <property type="entry name" value="SANT"/>
    <property type="match status" value="1"/>
</dbReference>
<accession>A0AAU9ISF4</accession>
<dbReference type="AlphaFoldDB" id="A0AAU9ISF4"/>
<reference evidence="2" key="1">
    <citation type="submission" date="2021-09" db="EMBL/GenBank/DDBJ databases">
        <authorList>
            <consortium name="AG Swart"/>
            <person name="Singh M."/>
            <person name="Singh A."/>
            <person name="Seah K."/>
            <person name="Emmerich C."/>
        </authorList>
    </citation>
    <scope>NUCLEOTIDE SEQUENCE</scope>
    <source>
        <strain evidence="2">ATCC30299</strain>
    </source>
</reference>
<dbReference type="EMBL" id="CAJZBQ010000020">
    <property type="protein sequence ID" value="CAG9318531.1"/>
    <property type="molecule type" value="Genomic_DNA"/>
</dbReference>
<keyword evidence="3" id="KW-1185">Reference proteome</keyword>
<protein>
    <recommendedName>
        <fullName evidence="1">SANT domain-containing protein</fullName>
    </recommendedName>
</protein>
<comment type="caution">
    <text evidence="2">The sequence shown here is derived from an EMBL/GenBank/DDBJ whole genome shotgun (WGS) entry which is preliminary data.</text>
</comment>
<evidence type="ECO:0000313" key="3">
    <source>
        <dbReference type="Proteomes" id="UP001162131"/>
    </source>
</evidence>
<proteinExistence type="predicted"/>
<organism evidence="2 3">
    <name type="scientific">Blepharisma stoltei</name>
    <dbReference type="NCBI Taxonomy" id="1481888"/>
    <lineage>
        <taxon>Eukaryota</taxon>
        <taxon>Sar</taxon>
        <taxon>Alveolata</taxon>
        <taxon>Ciliophora</taxon>
        <taxon>Postciliodesmatophora</taxon>
        <taxon>Heterotrichea</taxon>
        <taxon>Heterotrichida</taxon>
        <taxon>Blepharismidae</taxon>
        <taxon>Blepharisma</taxon>
    </lineage>
</organism>
<dbReference type="InterPro" id="IPR017884">
    <property type="entry name" value="SANT_dom"/>
</dbReference>
<evidence type="ECO:0000259" key="1">
    <source>
        <dbReference type="PROSITE" id="PS51293"/>
    </source>
</evidence>
<feature type="domain" description="SANT" evidence="1">
    <location>
        <begin position="1"/>
        <end position="28"/>
    </location>
</feature>
<name>A0AAU9ISF4_9CILI</name>